<dbReference type="RefSeq" id="WP_014127492.1">
    <property type="nucleotide sequence ID" value="NC_016070.1"/>
</dbReference>
<evidence type="ECO:0000256" key="4">
    <source>
        <dbReference type="ARBA" id="ARBA00022917"/>
    </source>
</evidence>
<dbReference type="STRING" id="768679.TTX_1614"/>
<accession>G4RKZ3</accession>
<reference evidence="8 9" key="1">
    <citation type="journal article" date="2011" name="PLoS ONE">
        <title>The complete genome sequence of Thermoproteus tenax: a physiologically versatile member of the Crenarchaeota.</title>
        <authorList>
            <person name="Siebers B."/>
            <person name="Zaparty M."/>
            <person name="Raddatz G."/>
            <person name="Tjaden B."/>
            <person name="Albers S.V."/>
            <person name="Bell S.D."/>
            <person name="Blombach F."/>
            <person name="Kletzin A."/>
            <person name="Kyrpides N."/>
            <person name="Lanz C."/>
            <person name="Plagens A."/>
            <person name="Rampp M."/>
            <person name="Rosinus A."/>
            <person name="von Jan M."/>
            <person name="Makarova K.S."/>
            <person name="Klenk H.P."/>
            <person name="Schuster S.C."/>
            <person name="Hensel R."/>
        </authorList>
    </citation>
    <scope>NUCLEOTIDE SEQUENCE [LARGE SCALE GENOMIC DNA]</scope>
    <source>
        <strain evidence="9">ATCC 35583 / DSM 2078 / JCM 9277 / NBRC 100435 / Kra 1</strain>
    </source>
</reference>
<keyword evidence="4 6" id="KW-0648">Protein biosynthesis</keyword>
<feature type="domain" description="Asn/Gln amidotransferase" evidence="7">
    <location>
        <begin position="481"/>
        <end position="608"/>
    </location>
</feature>
<dbReference type="Pfam" id="PF02637">
    <property type="entry name" value="GatB_Yqey"/>
    <property type="match status" value="1"/>
</dbReference>
<dbReference type="InterPro" id="IPR017959">
    <property type="entry name" value="Asn/Gln-tRNA_amidoTrfase_suB/E"/>
</dbReference>
<comment type="subunit">
    <text evidence="6">Heterodimer of GatD and GatE.</text>
</comment>
<evidence type="ECO:0000256" key="1">
    <source>
        <dbReference type="ARBA" id="ARBA00022598"/>
    </source>
</evidence>
<gene>
    <name evidence="6 8" type="primary">gatE</name>
    <name evidence="8" type="ordered locus">TTX_1614</name>
</gene>
<dbReference type="HOGENOM" id="CLU_030702_0_0_2"/>
<dbReference type="PaxDb" id="768679-TTX_1614"/>
<organism evidence="8 9">
    <name type="scientific">Thermoproteus tenax (strain ATCC 35583 / DSM 2078 / JCM 9277 / NBRC 100435 / Kra 1)</name>
    <dbReference type="NCBI Taxonomy" id="768679"/>
    <lineage>
        <taxon>Archaea</taxon>
        <taxon>Thermoproteota</taxon>
        <taxon>Thermoprotei</taxon>
        <taxon>Thermoproteales</taxon>
        <taxon>Thermoproteaceae</taxon>
        <taxon>Thermoproteus</taxon>
    </lineage>
</organism>
<dbReference type="HAMAP" id="MF_00588">
    <property type="entry name" value="GatE"/>
    <property type="match status" value="1"/>
</dbReference>
<dbReference type="EC" id="6.3.5.-" evidence="6"/>
<dbReference type="PATRIC" id="fig|768679.9.peg.1636"/>
<dbReference type="SUPFAM" id="SSF55931">
    <property type="entry name" value="Glutamine synthetase/guanido kinase"/>
    <property type="match status" value="1"/>
</dbReference>
<dbReference type="PROSITE" id="PS01234">
    <property type="entry name" value="GATB"/>
    <property type="match status" value="1"/>
</dbReference>
<dbReference type="Gene3D" id="3.30.1360.30">
    <property type="entry name" value="GAD-like domain"/>
    <property type="match status" value="1"/>
</dbReference>
<name>G4RKZ3_THETK</name>
<dbReference type="SMART" id="SM00845">
    <property type="entry name" value="GatB_Yqey"/>
    <property type="match status" value="1"/>
</dbReference>
<comment type="similarity">
    <text evidence="6">Belongs to the GatB/GatE family. GatE subfamily.</text>
</comment>
<dbReference type="InterPro" id="IPR004115">
    <property type="entry name" value="GAD-like_sf"/>
</dbReference>
<evidence type="ECO:0000313" key="8">
    <source>
        <dbReference type="EMBL" id="CCC82238.1"/>
    </source>
</evidence>
<evidence type="ECO:0000256" key="5">
    <source>
        <dbReference type="ARBA" id="ARBA00047913"/>
    </source>
</evidence>
<evidence type="ECO:0000256" key="3">
    <source>
        <dbReference type="ARBA" id="ARBA00022840"/>
    </source>
</evidence>
<dbReference type="SUPFAM" id="SSF89095">
    <property type="entry name" value="GatB/YqeY motif"/>
    <property type="match status" value="1"/>
</dbReference>
<keyword evidence="3 6" id="KW-0067">ATP-binding</keyword>
<dbReference type="GO" id="GO:0004812">
    <property type="term" value="F:aminoacyl-tRNA ligase activity"/>
    <property type="evidence" value="ECO:0007669"/>
    <property type="project" value="InterPro"/>
</dbReference>
<dbReference type="Proteomes" id="UP000002654">
    <property type="component" value="Chromosome"/>
</dbReference>
<evidence type="ECO:0000256" key="6">
    <source>
        <dbReference type="HAMAP-Rule" id="MF_00588"/>
    </source>
</evidence>
<dbReference type="PANTHER" id="PTHR11659:SF2">
    <property type="entry name" value="GLUTAMYL-TRNA(GLN) AMIDOTRANSFERASE SUBUNIT E"/>
    <property type="match status" value="1"/>
</dbReference>
<proteinExistence type="inferred from homology"/>
<dbReference type="NCBIfam" id="NF003107">
    <property type="entry name" value="PRK04028.1"/>
    <property type="match status" value="1"/>
</dbReference>
<evidence type="ECO:0000259" key="7">
    <source>
        <dbReference type="SMART" id="SM00845"/>
    </source>
</evidence>
<comment type="function">
    <text evidence="6">Allows the formation of correctly charged Gln-tRNA(Gln) through the transamidation of misacylated Glu-tRNA(Gln) in organisms which lack glutaminyl-tRNA synthetase. The reaction takes place in the presence of glutamine and ATP through an activated gamma-phospho-Glu-tRNA(Gln). The GatDE system is specific for glutamate and does not act on aspartate.</text>
</comment>
<dbReference type="GO" id="GO:0005737">
    <property type="term" value="C:cytoplasm"/>
    <property type="evidence" value="ECO:0007669"/>
    <property type="project" value="InterPro"/>
</dbReference>
<evidence type="ECO:0000313" key="9">
    <source>
        <dbReference type="Proteomes" id="UP000002654"/>
    </source>
</evidence>
<dbReference type="InterPro" id="IPR018027">
    <property type="entry name" value="Asn/Gln_amidotransferase"/>
</dbReference>
<keyword evidence="2 6" id="KW-0547">Nucleotide-binding</keyword>
<dbReference type="InterPro" id="IPR006075">
    <property type="entry name" value="Asn/Gln-tRNA_Trfase_suB/E_cat"/>
</dbReference>
<comment type="catalytic activity">
    <reaction evidence="5 6">
        <text>L-glutamyl-tRNA(Gln) + L-glutamine + ATP + H2O = L-glutaminyl-tRNA(Gln) + L-glutamate + ADP + phosphate + H(+)</text>
        <dbReference type="Rhea" id="RHEA:17521"/>
        <dbReference type="Rhea" id="RHEA-COMP:9681"/>
        <dbReference type="Rhea" id="RHEA-COMP:9684"/>
        <dbReference type="ChEBI" id="CHEBI:15377"/>
        <dbReference type="ChEBI" id="CHEBI:15378"/>
        <dbReference type="ChEBI" id="CHEBI:29985"/>
        <dbReference type="ChEBI" id="CHEBI:30616"/>
        <dbReference type="ChEBI" id="CHEBI:43474"/>
        <dbReference type="ChEBI" id="CHEBI:58359"/>
        <dbReference type="ChEBI" id="CHEBI:78520"/>
        <dbReference type="ChEBI" id="CHEBI:78521"/>
        <dbReference type="ChEBI" id="CHEBI:456216"/>
    </reaction>
</comment>
<dbReference type="eggNOG" id="arCOG01719">
    <property type="taxonomic scope" value="Archaea"/>
</dbReference>
<dbReference type="GO" id="GO:0006412">
    <property type="term" value="P:translation"/>
    <property type="evidence" value="ECO:0007669"/>
    <property type="project" value="UniProtKB-UniRule"/>
</dbReference>
<dbReference type="InterPro" id="IPR042114">
    <property type="entry name" value="GatB_C_1"/>
</dbReference>
<dbReference type="KEGG" id="ttn:TTX_1614"/>
<dbReference type="InterPro" id="IPR029351">
    <property type="entry name" value="GAD_dom"/>
</dbReference>
<dbReference type="PANTHER" id="PTHR11659">
    <property type="entry name" value="GLUTAMYL-TRNA GLN AMIDOTRANSFERASE SUBUNIT B MITOCHONDRIAL AND PROKARYOTIC PET112-RELATED"/>
    <property type="match status" value="1"/>
</dbReference>
<dbReference type="EMBL" id="FN869859">
    <property type="protein sequence ID" value="CCC82238.1"/>
    <property type="molecule type" value="Genomic_DNA"/>
</dbReference>
<dbReference type="Pfam" id="PF02938">
    <property type="entry name" value="GAD"/>
    <property type="match status" value="1"/>
</dbReference>
<dbReference type="Gene3D" id="1.10.150.380">
    <property type="entry name" value="GatB domain, N-terminal subdomain"/>
    <property type="match status" value="1"/>
</dbReference>
<dbReference type="GO" id="GO:0050567">
    <property type="term" value="F:glutaminyl-tRNA synthase (glutamine-hydrolyzing) activity"/>
    <property type="evidence" value="ECO:0007669"/>
    <property type="project" value="UniProtKB-UniRule"/>
</dbReference>
<dbReference type="InterPro" id="IPR014746">
    <property type="entry name" value="Gln_synth/guanido_kin_cat_dom"/>
</dbReference>
<dbReference type="GO" id="GO:0070681">
    <property type="term" value="P:glutaminyl-tRNAGln biosynthesis via transamidation"/>
    <property type="evidence" value="ECO:0007669"/>
    <property type="project" value="TreeGrafter"/>
</dbReference>
<dbReference type="GO" id="GO:0005524">
    <property type="term" value="F:ATP binding"/>
    <property type="evidence" value="ECO:0007669"/>
    <property type="project" value="UniProtKB-KW"/>
</dbReference>
<dbReference type="GeneID" id="11262494"/>
<dbReference type="InterPro" id="IPR003789">
    <property type="entry name" value="Asn/Gln_tRNA_amidoTrase-B-like"/>
</dbReference>
<keyword evidence="9" id="KW-1185">Reference proteome</keyword>
<keyword evidence="1 6" id="KW-0436">Ligase</keyword>
<protein>
    <recommendedName>
        <fullName evidence="6">Glutamyl-tRNA(Gln) amidotransferase subunit E</fullName>
        <shortName evidence="6">Glu-ADT subunit E</shortName>
        <ecNumber evidence="6">6.3.5.-</ecNumber>
    </recommendedName>
</protein>
<sequence>MKLVPRSLGLKTGLEIHIQLNTKRKLFCECPPVLREDEPHFRVARRLYVALSELGSVDPAAVWEVKKRRSFVYEGYRDTTCLVELDEEPPHLPDEEALTIAVAAAKIFNAKLFDEIYVMRKIVVDGSNTSGFQRTMLIAHDGLTKILGYTIGVDTIALEEDAARKIKEEGKTVYYRLDRLGIPLIEISTSPMTYEPQQVEEVAWIIGYSVKVTGKAKRGLGTVRQDVNVSIAGGAKTEIKGVPRLDLIPKVIEYEVERQLNLLKIKDELRNRGAPQPEGGYVDVTDIFRNTSSKIVRRTLEAGGVVYAVKAPGFQKLLGLEVQPGRRFGTELADYVRAWTELGGLIHSDELPGYGISADEVRAVEQKLGVSSFILLSGAEPKEVEDAVDVVVRRLRQAFEGVPEETRAANPDGTTKFMRPRPGAARMYPETDLPPVKITFEILRRAEEIASRRLEDEIERMMALGINKDMAVRIVKSPWLDYFNEWVAKYSKVPPIQIASFLLNTAKALSREGVDIVPEKIESVLDALNRGLITKEAVEEILRNMKENESAFDVAKRLGLIRMSYAEVKEIVERLVKEVGRDNVVKEAMRRYRGRVDVSDVQRALNELTQ</sequence>
<dbReference type="InterPro" id="IPR017958">
    <property type="entry name" value="Gln-tRNA_amidoTrfase_suB_CS"/>
</dbReference>
<evidence type="ECO:0000256" key="2">
    <source>
        <dbReference type="ARBA" id="ARBA00022741"/>
    </source>
</evidence>
<dbReference type="SUPFAM" id="SSF55261">
    <property type="entry name" value="GAD domain-like"/>
    <property type="match status" value="1"/>
</dbReference>
<dbReference type="InterPro" id="IPR004414">
    <property type="entry name" value="GatE"/>
</dbReference>
<dbReference type="NCBIfam" id="TIGR00134">
    <property type="entry name" value="gatE_arch"/>
    <property type="match status" value="1"/>
</dbReference>
<dbReference type="Pfam" id="PF02934">
    <property type="entry name" value="GatB_N"/>
    <property type="match status" value="1"/>
</dbReference>
<dbReference type="AlphaFoldDB" id="G4RKZ3"/>